<organism evidence="6 7">
    <name type="scientific">Porcisia hertigi</name>
    <dbReference type="NCBI Taxonomy" id="2761500"/>
    <lineage>
        <taxon>Eukaryota</taxon>
        <taxon>Discoba</taxon>
        <taxon>Euglenozoa</taxon>
        <taxon>Kinetoplastea</taxon>
        <taxon>Metakinetoplastina</taxon>
        <taxon>Trypanosomatida</taxon>
        <taxon>Trypanosomatidae</taxon>
        <taxon>Leishmaniinae</taxon>
        <taxon>Porcisia</taxon>
    </lineage>
</organism>
<evidence type="ECO:0000256" key="1">
    <source>
        <dbReference type="ARBA" id="ARBA00022574"/>
    </source>
</evidence>
<dbReference type="EMBL" id="JAFJZO010000035">
    <property type="protein sequence ID" value="KAG5492732.1"/>
    <property type="molecule type" value="Genomic_DNA"/>
</dbReference>
<keyword evidence="1 4" id="KW-0853">WD repeat</keyword>
<reference evidence="6 7" key="1">
    <citation type="submission" date="2021-02" db="EMBL/GenBank/DDBJ databases">
        <title>Porcisia hertigi Genome sequencing and assembly.</title>
        <authorList>
            <person name="Almutairi H."/>
            <person name="Gatherer D."/>
        </authorList>
    </citation>
    <scope>NUCLEOTIDE SEQUENCE [LARGE SCALE GENOMIC DNA]</scope>
    <source>
        <strain evidence="6 7">C119</strain>
    </source>
</reference>
<evidence type="ECO:0000313" key="7">
    <source>
        <dbReference type="Proteomes" id="UP000674318"/>
    </source>
</evidence>
<comment type="caution">
    <text evidence="6">The sequence shown here is derived from an EMBL/GenBank/DDBJ whole genome shotgun (WGS) entry which is preliminary data.</text>
</comment>
<feature type="compositionally biased region" description="Polar residues" evidence="5">
    <location>
        <begin position="1660"/>
        <end position="1693"/>
    </location>
</feature>
<dbReference type="InterPro" id="IPR036322">
    <property type="entry name" value="WD40_repeat_dom_sf"/>
</dbReference>
<dbReference type="SMART" id="SM00320">
    <property type="entry name" value="WD40"/>
    <property type="match status" value="5"/>
</dbReference>
<dbReference type="Gene3D" id="2.130.10.10">
    <property type="entry name" value="YVTN repeat-like/Quinoprotein amine dehydrogenase"/>
    <property type="match status" value="1"/>
</dbReference>
<dbReference type="OrthoDB" id="1068471at2759"/>
<proteinExistence type="predicted"/>
<dbReference type="InterPro" id="IPR051242">
    <property type="entry name" value="WD-EF-hand_domain"/>
</dbReference>
<keyword evidence="2" id="KW-0677">Repeat</keyword>
<dbReference type="GO" id="GO:0005840">
    <property type="term" value="C:ribosome"/>
    <property type="evidence" value="ECO:0007669"/>
    <property type="project" value="UniProtKB-KW"/>
</dbReference>
<evidence type="ECO:0000256" key="3">
    <source>
        <dbReference type="ARBA" id="ARBA00022980"/>
    </source>
</evidence>
<evidence type="ECO:0008006" key="8">
    <source>
        <dbReference type="Google" id="ProtNLM"/>
    </source>
</evidence>
<dbReference type="InterPro" id="IPR015943">
    <property type="entry name" value="WD40/YVTN_repeat-like_dom_sf"/>
</dbReference>
<dbReference type="Proteomes" id="UP000674318">
    <property type="component" value="Chromosome 35"/>
</dbReference>
<gene>
    <name evidence="6" type="ORF">JKF63_01312</name>
</gene>
<feature type="compositionally biased region" description="Basic and acidic residues" evidence="5">
    <location>
        <begin position="1408"/>
        <end position="1417"/>
    </location>
</feature>
<evidence type="ECO:0000256" key="2">
    <source>
        <dbReference type="ARBA" id="ARBA00022737"/>
    </source>
</evidence>
<dbReference type="GeneID" id="94287436"/>
<feature type="region of interest" description="Disordered" evidence="5">
    <location>
        <begin position="1533"/>
        <end position="1552"/>
    </location>
</feature>
<evidence type="ECO:0000256" key="5">
    <source>
        <dbReference type="SAM" id="MobiDB-lite"/>
    </source>
</evidence>
<keyword evidence="7" id="KW-1185">Reference proteome</keyword>
<evidence type="ECO:0000313" key="6">
    <source>
        <dbReference type="EMBL" id="KAG5492732.1"/>
    </source>
</evidence>
<dbReference type="InterPro" id="IPR019775">
    <property type="entry name" value="WD40_repeat_CS"/>
</dbReference>
<feature type="region of interest" description="Disordered" evidence="5">
    <location>
        <begin position="978"/>
        <end position="1004"/>
    </location>
</feature>
<dbReference type="PANTHER" id="PTHR44324">
    <property type="entry name" value="WD40 REPEAT DOMAIN 95"/>
    <property type="match status" value="1"/>
</dbReference>
<feature type="region of interest" description="Disordered" evidence="5">
    <location>
        <begin position="548"/>
        <end position="573"/>
    </location>
</feature>
<dbReference type="KEGG" id="phet:94287436"/>
<protein>
    <recommendedName>
        <fullName evidence="8">Guanine nucleotide-binding protein subunit beta-like protein</fullName>
    </recommendedName>
</protein>
<feature type="compositionally biased region" description="Low complexity" evidence="5">
    <location>
        <begin position="548"/>
        <end position="566"/>
    </location>
</feature>
<feature type="repeat" description="WD" evidence="4">
    <location>
        <begin position="492"/>
        <end position="533"/>
    </location>
</feature>
<feature type="compositionally biased region" description="Polar residues" evidence="5">
    <location>
        <begin position="1710"/>
        <end position="1719"/>
    </location>
</feature>
<dbReference type="PROSITE" id="PS50082">
    <property type="entry name" value="WD_REPEATS_2"/>
    <property type="match status" value="1"/>
</dbReference>
<dbReference type="SUPFAM" id="SSF50978">
    <property type="entry name" value="WD40 repeat-like"/>
    <property type="match status" value="2"/>
</dbReference>
<feature type="region of interest" description="Disordered" evidence="5">
    <location>
        <begin position="1384"/>
        <end position="1417"/>
    </location>
</feature>
<keyword evidence="3" id="KW-0687">Ribonucleoprotein</keyword>
<dbReference type="PANTHER" id="PTHR44324:SF4">
    <property type="entry name" value="WD40 REPEAT DOMAIN 95"/>
    <property type="match status" value="1"/>
</dbReference>
<feature type="compositionally biased region" description="Low complexity" evidence="5">
    <location>
        <begin position="1390"/>
        <end position="1403"/>
    </location>
</feature>
<dbReference type="RefSeq" id="XP_067753516.1">
    <property type="nucleotide sequence ID" value="XM_067897359.1"/>
</dbReference>
<sequence length="1758" mass="188846">MYRAQEVSLPQLAIVLGNEVSLTALQREWAAYPEGASYSEFRQLLEPHIKVQSSRNSSVRRSIPFLNPQSAPQDCDPGSARIGSIVRVASSSQLVSGVPASVTRAGSDYTGTNRETERARRVQSRQELAGVTADCVDPIKHLFNHVDILNQQRVTWENLVNYLVGEAIADRVGTRFITPFNQFTFSRMVRCLPKQLPHQRKRKSNADSEARKFKRYYRDVKDVSRATTAGARQAGDAGRSRAEVVIREDESLALIRFLDGLPGHKSLFFVSARSCPFMLYSKVTLQRVYSAPPEMFPGVTPSIVVYLEGCDLLVCYSSDDRLLRGLFSLLSDVVTISKVTPLFLEGLVRRVQTMPRDSPTYADYTSTVFVGDSFGQVLRLTAPHGRNSGREFTIVKTYPNLHTRESGGLVDFCVYGAYLYSSGFDGRLLATSLITGQSNELGSLTNDHLTTLVYLPAYDWIVGATSCGRHLLCWEAHSHGTLPGTPFDAAGHGEHDACIIALLYLGAIDQLVSADTNGVVKIWDVSSQECVQSFRGCRVPQLHDGSVVTSSSSSQTAVSSSTRTAASGGGGASSSSVAGRFVNLGLLALLPAGVGQAGHAGGPQCHSLIYCESTQELLCGFTDSITCWSLNSRTKAHMRDAEEVCGNVLYDIRTRTFLVQGATRLSVWDGVHGHRRGVLSQVAQSSLSQEETDIKAVCIDELGSRVFISRGDGCVVLYSTQDLASNASQCTSAMAALWWKAKSSGAGAEAGESVCVHQMHFSSISRTWVAITSNGMLLVRSEGDHREVVFSTNIAVSTSPLTQLRVAEDLGLVAVADAQCTVHIFDMQVWLNPPVTKALARFGGLVDLLFLDHAPGLVTVHAGGVCRCWSCAPAVEHFRLLSVFFHPQHPDPEDVRMAMVEAEHATLALHDRAHLPALAPARGRQQLQRCVLSPLCNTGGAPNDSCDPLQATSMSGSPFKSTLSKAFSLSRTASSLMLSPQGAARRASQRGESTEPRPGLGFERLSPDQVMATDDSTSGLAKLGKSAGVSITNPPHAGTAPVENGTFSAAAMTTESASVEFTSAAYDGRHHHLFLGDSEGVVHTYCMCPLLKAYKLPRCHHASRPAFSLADVIKSTGANPAKCATGPELVRSVRLHAEKGETGEPNLAARSALTCSQPMSTAAQRGRHQLGVMCTRWIDDRGVLAASTYDHEVWFLDGSSGERVARLSTERPPPRLDRPERVPMALRNHGDSVMQEAMAPSGVVYRPRIDGNRASARRNTFTLPQLPCYGDMSNDLAAALPVGASPPCCCTHRESDKGADTTEDGVEGVSLVSRKKDTSNNLTHSSDTRPEAVPLRQTVSFLREADRSDSTLSIHSVLGAAVTMKPDRATGRLKDYMDGSRILRGGEGGASANSSVRLSSRPSSQHKALADDACRGSEHQLAHSNSSYILPPLEASVVMNSASGAQVHMAEWQKRHLNVMREARGIKEEEPVPPGSPNTLIHMEESKGHDADATGQPVLYEPTEGVSPVARSAAITVVAAEVTEALESPRNVMSAWDSSGGRATIPNPDRVRGEKARITSEAGCNAVLLDTKGGGLPPVKSAGTGRLSLAGTANPKPPGLCVLGSPLGTRALDTGNTATAHERPQKLLFELQRAHGKTRTSFPTVCFLPDSGDPSHAPMTPSSTPGHNRSLGSPQPTRRTAENTGGKTRTTFSGDVDRALCLPSHGTEAPAQSSAYENPSSPPPMLAYSNKLEGASTLQMYSNELHHCLRRPRAWDEG</sequence>
<keyword evidence="3" id="KW-0689">Ribosomal protein</keyword>
<evidence type="ECO:0000256" key="4">
    <source>
        <dbReference type="PROSITE-ProRule" id="PRU00221"/>
    </source>
</evidence>
<dbReference type="InterPro" id="IPR001680">
    <property type="entry name" value="WD40_rpt"/>
</dbReference>
<name>A0A836H305_9TRYP</name>
<accession>A0A836H305</accession>
<dbReference type="PROSITE" id="PS00678">
    <property type="entry name" value="WD_REPEATS_1"/>
    <property type="match status" value="1"/>
</dbReference>
<feature type="region of interest" description="Disordered" evidence="5">
    <location>
        <begin position="1646"/>
        <end position="1726"/>
    </location>
</feature>